<feature type="compositionally biased region" description="Basic and acidic residues" evidence="1">
    <location>
        <begin position="463"/>
        <end position="473"/>
    </location>
</feature>
<evidence type="ECO:0000313" key="2">
    <source>
        <dbReference type="EMBL" id="CEM47791.1"/>
    </source>
</evidence>
<feature type="compositionally biased region" description="Basic and acidic residues" evidence="1">
    <location>
        <begin position="287"/>
        <end position="314"/>
    </location>
</feature>
<reference evidence="2" key="1">
    <citation type="submission" date="2014-11" db="EMBL/GenBank/DDBJ databases">
        <authorList>
            <person name="Otto D Thomas"/>
            <person name="Naeem Raeece"/>
        </authorList>
    </citation>
    <scope>NUCLEOTIDE SEQUENCE</scope>
</reference>
<feature type="compositionally biased region" description="Polar residues" evidence="1">
    <location>
        <begin position="448"/>
        <end position="462"/>
    </location>
</feature>
<name>A0A0G4HTZ0_9ALVE</name>
<proteinExistence type="predicted"/>
<feature type="compositionally biased region" description="Basic and acidic residues" evidence="1">
    <location>
        <begin position="321"/>
        <end position="338"/>
    </location>
</feature>
<feature type="compositionally biased region" description="Pro residues" evidence="1">
    <location>
        <begin position="361"/>
        <end position="371"/>
    </location>
</feature>
<dbReference type="VEuPathDB" id="CryptoDB:Cvel_8510"/>
<dbReference type="AlphaFoldDB" id="A0A0G4HTZ0"/>
<dbReference type="EMBL" id="CDMZ01003842">
    <property type="protein sequence ID" value="CEM47791.1"/>
    <property type="molecule type" value="Genomic_DNA"/>
</dbReference>
<organism evidence="2">
    <name type="scientific">Chromera velia CCMP2878</name>
    <dbReference type="NCBI Taxonomy" id="1169474"/>
    <lineage>
        <taxon>Eukaryota</taxon>
        <taxon>Sar</taxon>
        <taxon>Alveolata</taxon>
        <taxon>Colpodellida</taxon>
        <taxon>Chromeraceae</taxon>
        <taxon>Chromera</taxon>
    </lineage>
</organism>
<evidence type="ECO:0000256" key="1">
    <source>
        <dbReference type="SAM" id="MobiDB-lite"/>
    </source>
</evidence>
<feature type="region of interest" description="Disordered" evidence="1">
    <location>
        <begin position="284"/>
        <end position="388"/>
    </location>
</feature>
<gene>
    <name evidence="2" type="ORF">Cvel_8510</name>
</gene>
<accession>A0A0G4HTZ0</accession>
<feature type="region of interest" description="Disordered" evidence="1">
    <location>
        <begin position="448"/>
        <end position="473"/>
    </location>
</feature>
<sequence>MGKGQSKETGEQDTHEAVTTYCDEVSAVNLSFEARSTEFYTLLLALKALAENRRELRGLQAPLVSQTLARFLLRVSVSLHTSKKLLLNRPRWLRYSSASVWCYQFNVDHEAQKLKVAFVRKNDTDDLELEGDLSGNGGGKISLSDCHWMGGTKNYSKRVSTPFPSPSSVLEGIFNPMPWLVSGRACLLWPTSVSVSMRSLLKRVPRKCMCPPWSDLPECVRRLVRVGFVVVLAKERGIGSQIQIPIGGPAAARNGGGGEENAVLRPGVVTWVCALIFSEQKLMQTPREGEKGGSESVKDADREKDSSDRKKNEERGEEDEGPKNTGEKEKKNKADPPRLHLHGAVTLGGLGSERRGEVNPPVFPGPFPEFNPDPLLGSDSSPTFWGLGSRDQLGPEDFRVYVVQHLTGGQTSHFSVADPEGLISLPEAPGPDAGPECLAPECTVRAVSQSKSESRSQIGSQTADRDSLCSHGT</sequence>
<protein>
    <submittedName>
        <fullName evidence="2">Uncharacterized protein</fullName>
    </submittedName>
</protein>